<proteinExistence type="predicted"/>
<name>A0A6C1KFB7_XANAU</name>
<organism evidence="2 3">
    <name type="scientific">Xanthobacter autotrophicus</name>
    <dbReference type="NCBI Taxonomy" id="280"/>
    <lineage>
        <taxon>Bacteria</taxon>
        <taxon>Pseudomonadati</taxon>
        <taxon>Pseudomonadota</taxon>
        <taxon>Alphaproteobacteria</taxon>
        <taxon>Hyphomicrobiales</taxon>
        <taxon>Xanthobacteraceae</taxon>
        <taxon>Xanthobacter</taxon>
    </lineage>
</organism>
<accession>A0A6C1KFB7</accession>
<dbReference type="Proteomes" id="UP000305131">
    <property type="component" value="Unassembled WGS sequence"/>
</dbReference>
<evidence type="ECO:0000256" key="1">
    <source>
        <dbReference type="SAM" id="SignalP"/>
    </source>
</evidence>
<dbReference type="OrthoDB" id="8264791at2"/>
<dbReference type="RefSeq" id="WP_138399250.1">
    <property type="nucleotide sequence ID" value="NZ_JBAFVI010000002.1"/>
</dbReference>
<gene>
    <name evidence="2" type="ORF">FBQ73_09505</name>
</gene>
<feature type="signal peptide" evidence="1">
    <location>
        <begin position="1"/>
        <end position="26"/>
    </location>
</feature>
<comment type="caution">
    <text evidence="2">The sequence shown here is derived from an EMBL/GenBank/DDBJ whole genome shotgun (WGS) entry which is preliminary data.</text>
</comment>
<evidence type="ECO:0000313" key="3">
    <source>
        <dbReference type="Proteomes" id="UP000305131"/>
    </source>
</evidence>
<keyword evidence="1" id="KW-0732">Signal</keyword>
<feature type="chain" id="PRO_5025553235" evidence="1">
    <location>
        <begin position="27"/>
        <end position="162"/>
    </location>
</feature>
<reference evidence="2 3" key="1">
    <citation type="submission" date="2019-05" db="EMBL/GenBank/DDBJ databases">
        <authorList>
            <person name="Zhou X."/>
        </authorList>
    </citation>
    <scope>NUCLEOTIDE SEQUENCE [LARGE SCALE GENOMIC DNA]</scope>
    <source>
        <strain evidence="2 3">DSM 432</strain>
    </source>
</reference>
<protein>
    <submittedName>
        <fullName evidence="2">Uncharacterized protein</fullName>
    </submittedName>
</protein>
<dbReference type="EMBL" id="VAUP01000022">
    <property type="protein sequence ID" value="TLX42890.1"/>
    <property type="molecule type" value="Genomic_DNA"/>
</dbReference>
<dbReference type="AlphaFoldDB" id="A0A6C1KFB7"/>
<dbReference type="GeneID" id="95773686"/>
<evidence type="ECO:0000313" key="2">
    <source>
        <dbReference type="EMBL" id="TLX42890.1"/>
    </source>
</evidence>
<sequence>MKKLTLAFATAAALAGTALSTGAALADCQSDVASVRGELEEKGKALQAAIKKKADPQTLCPLFRAYTASEAKWVKFLGDNKDWCQIPPQAIENAAEGAKKSVGIRNKICEAAANGGAAPGGGAAKPPPQGSLSSALGITTGYSLGSQKSGGVFDTLNGNALK</sequence>